<keyword evidence="2" id="KW-1185">Reference proteome</keyword>
<protein>
    <submittedName>
        <fullName evidence="1">Uncharacterized protein</fullName>
    </submittedName>
</protein>
<reference evidence="2" key="1">
    <citation type="journal article" date="2019" name="Int. J. Syst. Evol. Microbiol.">
        <title>The Global Catalogue of Microorganisms (GCM) 10K type strain sequencing project: providing services to taxonomists for standard genome sequencing and annotation.</title>
        <authorList>
            <consortium name="The Broad Institute Genomics Platform"/>
            <consortium name="The Broad Institute Genome Sequencing Center for Infectious Disease"/>
            <person name="Wu L."/>
            <person name="Ma J."/>
        </authorList>
    </citation>
    <scope>NUCLEOTIDE SEQUENCE [LARGE SCALE GENOMIC DNA]</scope>
    <source>
        <strain evidence="2">JCM 18303</strain>
    </source>
</reference>
<dbReference type="EMBL" id="BAABJP010000056">
    <property type="protein sequence ID" value="GAA5173434.1"/>
    <property type="molecule type" value="Genomic_DNA"/>
</dbReference>
<organism evidence="1 2">
    <name type="scientific">Pseudonocardia eucalypti</name>
    <dbReference type="NCBI Taxonomy" id="648755"/>
    <lineage>
        <taxon>Bacteria</taxon>
        <taxon>Bacillati</taxon>
        <taxon>Actinomycetota</taxon>
        <taxon>Actinomycetes</taxon>
        <taxon>Pseudonocardiales</taxon>
        <taxon>Pseudonocardiaceae</taxon>
        <taxon>Pseudonocardia</taxon>
    </lineage>
</organism>
<evidence type="ECO:0000313" key="1">
    <source>
        <dbReference type="EMBL" id="GAA5173434.1"/>
    </source>
</evidence>
<evidence type="ECO:0000313" key="2">
    <source>
        <dbReference type="Proteomes" id="UP001428817"/>
    </source>
</evidence>
<comment type="caution">
    <text evidence="1">The sequence shown here is derived from an EMBL/GenBank/DDBJ whole genome shotgun (WGS) entry which is preliminary data.</text>
</comment>
<accession>A0ABP9R9A8</accession>
<proteinExistence type="predicted"/>
<name>A0ABP9R9A8_9PSEU</name>
<dbReference type="Proteomes" id="UP001428817">
    <property type="component" value="Unassembled WGS sequence"/>
</dbReference>
<gene>
    <name evidence="1" type="ORF">GCM10023321_75010</name>
</gene>
<sequence>MLEALNQGVGVRIWMPGRGVVGVPGSGAGVWTTMRVRSARKRSWENSIGPPVRSVVVRVRLDE</sequence>